<organism evidence="2 3">
    <name type="scientific">Streptomyces erythrochromogenes</name>
    <dbReference type="NCBI Taxonomy" id="285574"/>
    <lineage>
        <taxon>Bacteria</taxon>
        <taxon>Bacillati</taxon>
        <taxon>Actinomycetota</taxon>
        <taxon>Actinomycetes</taxon>
        <taxon>Kitasatosporales</taxon>
        <taxon>Streptomycetaceae</taxon>
        <taxon>Streptomyces</taxon>
    </lineage>
</organism>
<dbReference type="Gene3D" id="3.30.750.24">
    <property type="entry name" value="STAS domain"/>
    <property type="match status" value="1"/>
</dbReference>
<dbReference type="InterPro" id="IPR036513">
    <property type="entry name" value="STAS_dom_sf"/>
</dbReference>
<feature type="domain" description="STAS" evidence="1">
    <location>
        <begin position="28"/>
        <end position="71"/>
    </location>
</feature>
<protein>
    <submittedName>
        <fullName evidence="2">STAS domain-containing protein</fullName>
    </submittedName>
</protein>
<reference evidence="2" key="1">
    <citation type="submission" date="2022-10" db="EMBL/GenBank/DDBJ databases">
        <title>The complete genomes of actinobacterial strains from the NBC collection.</title>
        <authorList>
            <person name="Joergensen T.S."/>
            <person name="Alvarez Arevalo M."/>
            <person name="Sterndorff E.B."/>
            <person name="Faurdal D."/>
            <person name="Vuksanovic O."/>
            <person name="Mourched A.-S."/>
            <person name="Charusanti P."/>
            <person name="Shaw S."/>
            <person name="Blin K."/>
            <person name="Weber T."/>
        </authorList>
    </citation>
    <scope>NUCLEOTIDE SEQUENCE</scope>
    <source>
        <strain evidence="2">NBC_00303</strain>
    </source>
</reference>
<dbReference type="SUPFAM" id="SSF52091">
    <property type="entry name" value="SpoIIaa-like"/>
    <property type="match status" value="1"/>
</dbReference>
<proteinExistence type="predicted"/>
<dbReference type="EMBL" id="CP108036">
    <property type="protein sequence ID" value="WUN83760.1"/>
    <property type="molecule type" value="Genomic_DNA"/>
</dbReference>
<dbReference type="Proteomes" id="UP001432312">
    <property type="component" value="Chromosome"/>
</dbReference>
<name>A0ABZ1QN33_9ACTN</name>
<sequence>MAAIMYQDRSDTLEAVALEVDVTPGPQPGTVTVRESGEIDFDNAATLRTALLAALVSDRGTLLVDMSRVTFSPAAACASPLLTATRVLLT</sequence>
<dbReference type="PROSITE" id="PS50801">
    <property type="entry name" value="STAS"/>
    <property type="match status" value="1"/>
</dbReference>
<dbReference type="Pfam" id="PF01740">
    <property type="entry name" value="STAS"/>
    <property type="match status" value="1"/>
</dbReference>
<evidence type="ECO:0000313" key="2">
    <source>
        <dbReference type="EMBL" id="WUN83760.1"/>
    </source>
</evidence>
<dbReference type="GeneID" id="95501942"/>
<gene>
    <name evidence="2" type="ORF">OHA91_37845</name>
</gene>
<dbReference type="CDD" id="cd07043">
    <property type="entry name" value="STAS_anti-anti-sigma_factors"/>
    <property type="match status" value="1"/>
</dbReference>
<evidence type="ECO:0000259" key="1">
    <source>
        <dbReference type="PROSITE" id="PS50801"/>
    </source>
</evidence>
<evidence type="ECO:0000313" key="3">
    <source>
        <dbReference type="Proteomes" id="UP001432312"/>
    </source>
</evidence>
<accession>A0ABZ1QN33</accession>
<dbReference type="RefSeq" id="WP_328740919.1">
    <property type="nucleotide sequence ID" value="NZ_CP108036.1"/>
</dbReference>
<dbReference type="InterPro" id="IPR002645">
    <property type="entry name" value="STAS_dom"/>
</dbReference>
<keyword evidence="3" id="KW-1185">Reference proteome</keyword>